<gene>
    <name evidence="7" type="ORF">PVAP13_5NG022100</name>
</gene>
<reference evidence="7" key="1">
    <citation type="submission" date="2020-05" db="EMBL/GenBank/DDBJ databases">
        <title>WGS assembly of Panicum virgatum.</title>
        <authorList>
            <person name="Lovell J.T."/>
            <person name="Jenkins J."/>
            <person name="Shu S."/>
            <person name="Juenger T.E."/>
            <person name="Schmutz J."/>
        </authorList>
    </citation>
    <scope>NUCLEOTIDE SEQUENCE</scope>
    <source>
        <strain evidence="7">AP13</strain>
    </source>
</reference>
<dbReference type="Proteomes" id="UP000823388">
    <property type="component" value="Chromosome 5N"/>
</dbReference>
<dbReference type="Pfam" id="PF02365">
    <property type="entry name" value="NAM"/>
    <property type="match status" value="1"/>
</dbReference>
<keyword evidence="3" id="KW-0804">Transcription</keyword>
<dbReference type="PANTHER" id="PTHR31719:SF94">
    <property type="entry name" value="PROTEIN ATAF2"/>
    <property type="match status" value="1"/>
</dbReference>
<dbReference type="PROSITE" id="PS51005">
    <property type="entry name" value="NAC"/>
    <property type="match status" value="1"/>
</dbReference>
<protein>
    <recommendedName>
        <fullName evidence="6">NAC domain-containing protein</fullName>
    </recommendedName>
</protein>
<sequence length="434" mass="49081">MADGFLTRHGFPRGFRFVPTELELIRLLSHRIHRGKLPPSFDRIFHNLRILDYHPEELYERYKEDAEHHYIYFFSRREFQKKGAGGAAPGDKDQKKGAGGAPPGDKNQKGPRLVRAARGGGWKASGGGQNLRWPRRKGGFYAGRWMTLVFYDRGVDKSKWSMHEFVVPVHEQENLISSPPTHFKDLALYRLYILRSAAMESENDGAGGSTRMLANTYDDHFSPSTAVVPCTPVQPWGVFDAGASTSQMPPPPQHRPSVEHAHCYHHHSASSAAARQQAHDMPVHDAGLPGDWCQFVSPRGRHRRRCQCCQPQPTRRQTGLPLRRRTALGKKPVTSWPRAHRVCRRPLGARRRSSTPTPRQSRRTPSLQTVLSRRRRRRRPGRRMSCRPPKTSAWPMGCRTGISTSRHSTITASSSPWRDTGVPSVRRTAGDGGR</sequence>
<evidence type="ECO:0000313" key="8">
    <source>
        <dbReference type="Proteomes" id="UP000823388"/>
    </source>
</evidence>
<feature type="domain" description="NAC" evidence="6">
    <location>
        <begin position="11"/>
        <end position="194"/>
    </location>
</feature>
<feature type="region of interest" description="Disordered" evidence="5">
    <location>
        <begin position="332"/>
        <end position="434"/>
    </location>
</feature>
<evidence type="ECO:0000256" key="1">
    <source>
        <dbReference type="ARBA" id="ARBA00023015"/>
    </source>
</evidence>
<evidence type="ECO:0000256" key="5">
    <source>
        <dbReference type="SAM" id="MobiDB-lite"/>
    </source>
</evidence>
<keyword evidence="1" id="KW-0805">Transcription regulation</keyword>
<dbReference type="InterPro" id="IPR036093">
    <property type="entry name" value="NAC_dom_sf"/>
</dbReference>
<dbReference type="GO" id="GO:0003677">
    <property type="term" value="F:DNA binding"/>
    <property type="evidence" value="ECO:0007669"/>
    <property type="project" value="UniProtKB-KW"/>
</dbReference>
<dbReference type="InterPro" id="IPR003441">
    <property type="entry name" value="NAC-dom"/>
</dbReference>
<organism evidence="7 8">
    <name type="scientific">Panicum virgatum</name>
    <name type="common">Blackwell switchgrass</name>
    <dbReference type="NCBI Taxonomy" id="38727"/>
    <lineage>
        <taxon>Eukaryota</taxon>
        <taxon>Viridiplantae</taxon>
        <taxon>Streptophyta</taxon>
        <taxon>Embryophyta</taxon>
        <taxon>Tracheophyta</taxon>
        <taxon>Spermatophyta</taxon>
        <taxon>Magnoliopsida</taxon>
        <taxon>Liliopsida</taxon>
        <taxon>Poales</taxon>
        <taxon>Poaceae</taxon>
        <taxon>PACMAD clade</taxon>
        <taxon>Panicoideae</taxon>
        <taxon>Panicodae</taxon>
        <taxon>Paniceae</taxon>
        <taxon>Panicinae</taxon>
        <taxon>Panicum</taxon>
        <taxon>Panicum sect. Hiantes</taxon>
    </lineage>
</organism>
<dbReference type="SUPFAM" id="SSF101941">
    <property type="entry name" value="NAC domain"/>
    <property type="match status" value="2"/>
</dbReference>
<dbReference type="AlphaFoldDB" id="A0A8T0RL07"/>
<dbReference type="Gene3D" id="2.170.150.80">
    <property type="entry name" value="NAC domain"/>
    <property type="match status" value="1"/>
</dbReference>
<evidence type="ECO:0000313" key="7">
    <source>
        <dbReference type="EMBL" id="KAG2586114.1"/>
    </source>
</evidence>
<proteinExistence type="predicted"/>
<keyword evidence="4" id="KW-0539">Nucleus</keyword>
<dbReference type="PANTHER" id="PTHR31719">
    <property type="entry name" value="NAC TRANSCRIPTION FACTOR 56"/>
    <property type="match status" value="1"/>
</dbReference>
<evidence type="ECO:0000259" key="6">
    <source>
        <dbReference type="PROSITE" id="PS51005"/>
    </source>
</evidence>
<name>A0A8T0RL07_PANVG</name>
<feature type="compositionally biased region" description="Low complexity" evidence="5">
    <location>
        <begin position="354"/>
        <end position="366"/>
    </location>
</feature>
<feature type="compositionally biased region" description="Polar residues" evidence="5">
    <location>
        <begin position="401"/>
        <end position="417"/>
    </location>
</feature>
<evidence type="ECO:0000256" key="4">
    <source>
        <dbReference type="ARBA" id="ARBA00023242"/>
    </source>
</evidence>
<evidence type="ECO:0000256" key="3">
    <source>
        <dbReference type="ARBA" id="ARBA00023163"/>
    </source>
</evidence>
<evidence type="ECO:0000256" key="2">
    <source>
        <dbReference type="ARBA" id="ARBA00023125"/>
    </source>
</evidence>
<keyword evidence="8" id="KW-1185">Reference proteome</keyword>
<keyword evidence="2" id="KW-0238">DNA-binding</keyword>
<dbReference type="GO" id="GO:0006355">
    <property type="term" value="P:regulation of DNA-templated transcription"/>
    <property type="evidence" value="ECO:0007669"/>
    <property type="project" value="InterPro"/>
</dbReference>
<feature type="region of interest" description="Disordered" evidence="5">
    <location>
        <begin position="83"/>
        <end position="112"/>
    </location>
</feature>
<dbReference type="EMBL" id="CM029046">
    <property type="protein sequence ID" value="KAG2586114.1"/>
    <property type="molecule type" value="Genomic_DNA"/>
</dbReference>
<feature type="compositionally biased region" description="Basic residues" evidence="5">
    <location>
        <begin position="338"/>
        <end position="353"/>
    </location>
</feature>
<comment type="caution">
    <text evidence="7">The sequence shown here is derived from an EMBL/GenBank/DDBJ whole genome shotgun (WGS) entry which is preliminary data.</text>
</comment>
<accession>A0A8T0RL07</accession>
<feature type="compositionally biased region" description="Basic residues" evidence="5">
    <location>
        <begin position="372"/>
        <end position="385"/>
    </location>
</feature>